<evidence type="ECO:0000313" key="3">
    <source>
        <dbReference type="Proteomes" id="UP000019226"/>
    </source>
</evidence>
<dbReference type="EMBL" id="CP004350">
    <property type="protein sequence ID" value="AHI19559.1"/>
    <property type="molecule type" value="Genomic_DNA"/>
</dbReference>
<sequence>MAGLLAAAVVITGTVAPVANAQESDPDVQGPLALAEAVYYDSEADEFRLNEDKIDHDRVTAAEIDAAESELAGLSDEQIDQVIADNGYDPEQIRQPDNSGASLRIAPAII</sequence>
<gene>
    <name evidence="2" type="ORF">CCASEI_04905</name>
</gene>
<accession>A0ABN4CFV0</accession>
<evidence type="ECO:0000313" key="2">
    <source>
        <dbReference type="EMBL" id="AHI19559.1"/>
    </source>
</evidence>
<name>A0ABN4CFV0_9CORY</name>
<protein>
    <submittedName>
        <fullName evidence="2">Uncharacterized protein</fullName>
    </submittedName>
</protein>
<keyword evidence="1" id="KW-0732">Signal</keyword>
<feature type="signal peptide" evidence="1">
    <location>
        <begin position="1"/>
        <end position="21"/>
    </location>
</feature>
<feature type="chain" id="PRO_5046254679" evidence="1">
    <location>
        <begin position="22"/>
        <end position="110"/>
    </location>
</feature>
<reference evidence="3" key="1">
    <citation type="submission" date="2013-02" db="EMBL/GenBank/DDBJ databases">
        <title>The complete genome sequence of Corynebacterium casei LMG S-19264 (=DSM 44701).</title>
        <authorList>
            <person name="Ruckert C."/>
            <person name="Albersmeier A."/>
            <person name="Kalinowski J."/>
        </authorList>
    </citation>
    <scope>NUCLEOTIDE SEQUENCE [LARGE SCALE GENOMIC DNA]</scope>
    <source>
        <strain evidence="3">LMG S-19264</strain>
    </source>
</reference>
<keyword evidence="3" id="KW-1185">Reference proteome</keyword>
<dbReference type="Proteomes" id="UP000019226">
    <property type="component" value="Chromosome"/>
</dbReference>
<proteinExistence type="predicted"/>
<organism evidence="2 3">
    <name type="scientific">Corynebacterium casei LMG S-19264</name>
    <dbReference type="NCBI Taxonomy" id="1285583"/>
    <lineage>
        <taxon>Bacteria</taxon>
        <taxon>Bacillati</taxon>
        <taxon>Actinomycetota</taxon>
        <taxon>Actinomycetes</taxon>
        <taxon>Mycobacteriales</taxon>
        <taxon>Corynebacteriaceae</taxon>
        <taxon>Corynebacterium</taxon>
    </lineage>
</organism>
<evidence type="ECO:0000256" key="1">
    <source>
        <dbReference type="SAM" id="SignalP"/>
    </source>
</evidence>